<gene>
    <name evidence="3" type="ORF">IPA_09415</name>
</gene>
<name>A0A977KBZ1_9CREN</name>
<sequence>MSERIAIIGYEYTKKLIKYFRERGFDVVKGDPLITLWLYLLNEVHVSLISSVAARTLGFFPKLGSPVVMSNGKVENVILIIRKWKEIMKLWRVPQSHTGFTLALWYLNKKGKRIKLVADPSKADALLYIGDEARRISSKSGYEVVDLGEEWYREYGMPMIYAVTVSHSEEPLSSPTYTWRHIKVTPFEDEVIEVLLLQNKVLKDYWVRAFRPPRGLLGMLLRSA</sequence>
<evidence type="ECO:0000313" key="4">
    <source>
        <dbReference type="Proteomes" id="UP001063698"/>
    </source>
</evidence>
<protein>
    <recommendedName>
        <fullName evidence="5">Chorismate dehydratase</fullName>
    </recommendedName>
</protein>
<keyword evidence="4" id="KW-1185">Reference proteome</keyword>
<dbReference type="AlphaFoldDB" id="A0A977KBZ1"/>
<evidence type="ECO:0000256" key="2">
    <source>
        <dbReference type="ARBA" id="ARBA00023239"/>
    </source>
</evidence>
<dbReference type="Pfam" id="PF02621">
    <property type="entry name" value="VitK2_biosynth"/>
    <property type="match status" value="1"/>
</dbReference>
<dbReference type="SUPFAM" id="SSF53850">
    <property type="entry name" value="Periplasmic binding protein-like II"/>
    <property type="match status" value="1"/>
</dbReference>
<keyword evidence="1" id="KW-0474">Menaquinone biosynthesis</keyword>
<evidence type="ECO:0000313" key="3">
    <source>
        <dbReference type="EMBL" id="UXD22899.1"/>
    </source>
</evidence>
<dbReference type="KEGG" id="ipc:IPA_09415"/>
<reference evidence="3" key="1">
    <citation type="submission" date="2013-11" db="EMBL/GenBank/DDBJ databases">
        <title>Comparative genomics of Ignicoccus.</title>
        <authorList>
            <person name="Podar M."/>
        </authorList>
    </citation>
    <scope>NUCLEOTIDE SEQUENCE</scope>
    <source>
        <strain evidence="3">DSM 13166</strain>
    </source>
</reference>
<dbReference type="GO" id="GO:0016829">
    <property type="term" value="F:lyase activity"/>
    <property type="evidence" value="ECO:0007669"/>
    <property type="project" value="UniProtKB-KW"/>
</dbReference>
<proteinExistence type="predicted"/>
<dbReference type="GO" id="GO:0009234">
    <property type="term" value="P:menaquinone biosynthetic process"/>
    <property type="evidence" value="ECO:0007669"/>
    <property type="project" value="UniProtKB-KW"/>
</dbReference>
<keyword evidence="2" id="KW-0456">Lyase</keyword>
<evidence type="ECO:0000256" key="1">
    <source>
        <dbReference type="ARBA" id="ARBA00022428"/>
    </source>
</evidence>
<evidence type="ECO:0008006" key="5">
    <source>
        <dbReference type="Google" id="ProtNLM"/>
    </source>
</evidence>
<dbReference type="PANTHER" id="PTHR37690">
    <property type="entry name" value="CHORISMATE DEHYDRATASE"/>
    <property type="match status" value="1"/>
</dbReference>
<dbReference type="InterPro" id="IPR030868">
    <property type="entry name" value="MqnA"/>
</dbReference>
<dbReference type="Gene3D" id="3.40.190.10">
    <property type="entry name" value="Periplasmic binding protein-like II"/>
    <property type="match status" value="1"/>
</dbReference>
<dbReference type="InterPro" id="IPR003773">
    <property type="entry name" value="Menaquinone_biosynth"/>
</dbReference>
<dbReference type="PANTHER" id="PTHR37690:SF1">
    <property type="entry name" value="CHORISMATE DEHYDRATASE"/>
    <property type="match status" value="1"/>
</dbReference>
<dbReference type="EMBL" id="CP006868">
    <property type="protein sequence ID" value="UXD22899.1"/>
    <property type="molecule type" value="Genomic_DNA"/>
</dbReference>
<organism evidence="3 4">
    <name type="scientific">Ignicoccus pacificus DSM 13166</name>
    <dbReference type="NCBI Taxonomy" id="940294"/>
    <lineage>
        <taxon>Archaea</taxon>
        <taxon>Thermoproteota</taxon>
        <taxon>Thermoprotei</taxon>
        <taxon>Desulfurococcales</taxon>
        <taxon>Desulfurococcaceae</taxon>
        <taxon>Ignicoccus</taxon>
    </lineage>
</organism>
<dbReference type="Proteomes" id="UP001063698">
    <property type="component" value="Chromosome"/>
</dbReference>
<accession>A0A977KBZ1</accession>